<feature type="transmembrane region" description="Helical" evidence="1">
    <location>
        <begin position="860"/>
        <end position="884"/>
    </location>
</feature>
<evidence type="ECO:0000313" key="3">
    <source>
        <dbReference type="Proteomes" id="UP001595816"/>
    </source>
</evidence>
<evidence type="ECO:0000256" key="1">
    <source>
        <dbReference type="SAM" id="Phobius"/>
    </source>
</evidence>
<sequence>MIPLLALLIRARWAGLLTVGVLTGVLGALAAVGADFPGRTGDRLAADTIAEAPLAEREFRIAADSKDSSNFETTLNRVRDTPGLTVRYGQQFDVLGFVPNDASTLMFREDFCVHLKMTAGRCPVAPGEIVVPADQAKALQVSVGSVLDVAQGLFDDKYNMWYPSPDGSHPFDVVGVYTPLDQNEDYWGWPSPFTTRLDGSVEGPLLTRADAMQAVPHDSHLLTADVLVEPSLLSSMTWQQFLEGILQPKLIEPPSDGLPTLLDRVQDQRRYVGVATPAVVLPVLTLGCLVLFLLVSRQVQRERGELGVQAVRGLPVPLRWALGGGAPLFVALAGLVVGASITGSPFTLSVGLTAFAVAFAITVAVLPVVIARPVDALRQVGPAWAARLRQLPAGEVALVALAVTSLAFVRTTEGLGNFAPALLAAAMVLVVARVLPAVVRAATPRLLRAGRLVLGLAAAQLGRRPAARQLIALSGLAVALLALVASSLATSQVVREKQIALSVGADRVLSVRAADPGQVIAAVRAVDPEGAFAMPVGRISSETRHPEILALDLSRAAQLDWDRAPAVAAQIGPKLTERGLLSKTVSVTVTATPLDGVVNPRALLLAQVTTSDGRRQTVTLGSPNAGRSTLTITLPAACDAGCRLDAINGVAASGAGWRLSLEELSPYADISDWRVVGSLEKAGNWKLTGSGLLLPPEVPEALPAIATPGLDVDARRMDLPLSGGSLKLTQVGEAPVLPRIGDTGLLVDLDTLIAATGGAHTLDSMEVWLTASAPASLTAALQAKGVLVVGSVSRAEARTVAARSPAALVLRLFVGATVVAWLLLGAVLLAVARVDRGSPDLSALRLAGLRERTLRGSSRLAYAIAVLFGVLLGLLGAGLAWALARSVLPITSGETWLGVPVVPPALPVLVPVGGGALALLAVTWLAFARRSR</sequence>
<keyword evidence="3" id="KW-1185">Reference proteome</keyword>
<feature type="transmembrane region" description="Helical" evidence="1">
    <location>
        <begin position="421"/>
        <end position="442"/>
    </location>
</feature>
<name>A0ABV8LRB2_9ACTN</name>
<dbReference type="Proteomes" id="UP001595816">
    <property type="component" value="Unassembled WGS sequence"/>
</dbReference>
<feature type="transmembrane region" description="Helical" evidence="1">
    <location>
        <begin position="808"/>
        <end position="832"/>
    </location>
</feature>
<keyword evidence="1" id="KW-0472">Membrane</keyword>
<evidence type="ECO:0008006" key="4">
    <source>
        <dbReference type="Google" id="ProtNLM"/>
    </source>
</evidence>
<gene>
    <name evidence="2" type="ORF">ACFOZ4_20485</name>
</gene>
<feature type="transmembrane region" description="Helical" evidence="1">
    <location>
        <begin position="904"/>
        <end position="927"/>
    </location>
</feature>
<feature type="transmembrane region" description="Helical" evidence="1">
    <location>
        <begin position="271"/>
        <end position="295"/>
    </location>
</feature>
<feature type="transmembrane region" description="Helical" evidence="1">
    <location>
        <begin position="347"/>
        <end position="370"/>
    </location>
</feature>
<comment type="caution">
    <text evidence="2">The sequence shown here is derived from an EMBL/GenBank/DDBJ whole genome shotgun (WGS) entry which is preliminary data.</text>
</comment>
<keyword evidence="1" id="KW-1133">Transmembrane helix</keyword>
<feature type="transmembrane region" description="Helical" evidence="1">
    <location>
        <begin position="470"/>
        <end position="489"/>
    </location>
</feature>
<evidence type="ECO:0000313" key="2">
    <source>
        <dbReference type="EMBL" id="MFC4132996.1"/>
    </source>
</evidence>
<accession>A0ABV8LRB2</accession>
<organism evidence="2 3">
    <name type="scientific">Hamadaea flava</name>
    <dbReference type="NCBI Taxonomy" id="1742688"/>
    <lineage>
        <taxon>Bacteria</taxon>
        <taxon>Bacillati</taxon>
        <taxon>Actinomycetota</taxon>
        <taxon>Actinomycetes</taxon>
        <taxon>Micromonosporales</taxon>
        <taxon>Micromonosporaceae</taxon>
        <taxon>Hamadaea</taxon>
    </lineage>
</organism>
<reference evidence="3" key="1">
    <citation type="journal article" date="2019" name="Int. J. Syst. Evol. Microbiol.">
        <title>The Global Catalogue of Microorganisms (GCM) 10K type strain sequencing project: providing services to taxonomists for standard genome sequencing and annotation.</title>
        <authorList>
            <consortium name="The Broad Institute Genomics Platform"/>
            <consortium name="The Broad Institute Genome Sequencing Center for Infectious Disease"/>
            <person name="Wu L."/>
            <person name="Ma J."/>
        </authorList>
    </citation>
    <scope>NUCLEOTIDE SEQUENCE [LARGE SCALE GENOMIC DNA]</scope>
    <source>
        <strain evidence="3">CGMCC 4.7289</strain>
    </source>
</reference>
<dbReference type="RefSeq" id="WP_253752035.1">
    <property type="nucleotide sequence ID" value="NZ_JAMZDZ010000001.1"/>
</dbReference>
<feature type="transmembrane region" description="Helical" evidence="1">
    <location>
        <begin position="391"/>
        <end position="409"/>
    </location>
</feature>
<proteinExistence type="predicted"/>
<keyword evidence="1" id="KW-0812">Transmembrane</keyword>
<feature type="transmembrane region" description="Helical" evidence="1">
    <location>
        <begin position="316"/>
        <end position="341"/>
    </location>
</feature>
<dbReference type="EMBL" id="JBHSAY010000009">
    <property type="protein sequence ID" value="MFC4132996.1"/>
    <property type="molecule type" value="Genomic_DNA"/>
</dbReference>
<protein>
    <recommendedName>
        <fullName evidence="4">FtsX-like permease family protein</fullName>
    </recommendedName>
</protein>